<feature type="region of interest" description="Disordered" evidence="1">
    <location>
        <begin position="253"/>
        <end position="285"/>
    </location>
</feature>
<evidence type="ECO:0000256" key="1">
    <source>
        <dbReference type="SAM" id="MobiDB-lite"/>
    </source>
</evidence>
<comment type="caution">
    <text evidence="2">The sequence shown here is derived from an EMBL/GenBank/DDBJ whole genome shotgun (WGS) entry which is preliminary data.</text>
</comment>
<feature type="region of interest" description="Disordered" evidence="1">
    <location>
        <begin position="1"/>
        <end position="23"/>
    </location>
</feature>
<proteinExistence type="predicted"/>
<name>A0AAN7SR37_9COLE</name>
<feature type="compositionally biased region" description="Low complexity" evidence="1">
    <location>
        <begin position="253"/>
        <end position="267"/>
    </location>
</feature>
<reference evidence="3" key="1">
    <citation type="submission" date="2023-01" db="EMBL/GenBank/DDBJ databases">
        <title>Key to firefly adult light organ development and bioluminescence: homeobox transcription factors regulate luciferase expression and transportation to peroxisome.</title>
        <authorList>
            <person name="Fu X."/>
        </authorList>
    </citation>
    <scope>NUCLEOTIDE SEQUENCE [LARGE SCALE GENOMIC DNA]</scope>
</reference>
<feature type="compositionally biased region" description="Polar residues" evidence="1">
    <location>
        <begin position="268"/>
        <end position="285"/>
    </location>
</feature>
<evidence type="ECO:0008006" key="4">
    <source>
        <dbReference type="Google" id="ProtNLM"/>
    </source>
</evidence>
<accession>A0AAN7SR37</accession>
<keyword evidence="3" id="KW-1185">Reference proteome</keyword>
<evidence type="ECO:0000313" key="3">
    <source>
        <dbReference type="Proteomes" id="UP001353858"/>
    </source>
</evidence>
<dbReference type="AlphaFoldDB" id="A0AAN7SR37"/>
<feature type="compositionally biased region" description="Polar residues" evidence="1">
    <location>
        <begin position="1"/>
        <end position="10"/>
    </location>
</feature>
<sequence>MNSDSSSSNDELFLEIPNDTQSNKKPTFRKFKLAPSKMNNLNSNVVNKPTQPIHVPDKNKIQLLMQAIPEYFPGNNLSIFIKEVDNLLNHLRDRLTPDLQYVVFFSIRSKIKEDARDYIAYANATQWTEIRTSLLRKYGDQRSEELLEANLRQCVQNRNENYSDFYTRVLKAFNDLIQIISLNANDPNLLIYKKFTYNQLALKTFQIGLLEPYRSYLSNFQLNTIEECLNKCYFYDNRKQEWEYCEFIRRSHNNSNNNNKPIRHNSPLQNPSRTFPPQTSYQSSFNKPIQARPFQRPINKPIQQNSRYFTNRQVFGPDSRPNTKTNTDHINMPRRSITVDELIHNLVDYFNQEKQNNGPLIPLTAVHARVSDALKIDTKTISNALRRHQNQDENKENEPQRKV</sequence>
<dbReference type="Proteomes" id="UP001353858">
    <property type="component" value="Unassembled WGS sequence"/>
</dbReference>
<gene>
    <name evidence="2" type="ORF">RN001_002034</name>
</gene>
<dbReference type="EMBL" id="JARPUR010000001">
    <property type="protein sequence ID" value="KAK4885763.1"/>
    <property type="molecule type" value="Genomic_DNA"/>
</dbReference>
<organism evidence="2 3">
    <name type="scientific">Aquatica leii</name>
    <dbReference type="NCBI Taxonomy" id="1421715"/>
    <lineage>
        <taxon>Eukaryota</taxon>
        <taxon>Metazoa</taxon>
        <taxon>Ecdysozoa</taxon>
        <taxon>Arthropoda</taxon>
        <taxon>Hexapoda</taxon>
        <taxon>Insecta</taxon>
        <taxon>Pterygota</taxon>
        <taxon>Neoptera</taxon>
        <taxon>Endopterygota</taxon>
        <taxon>Coleoptera</taxon>
        <taxon>Polyphaga</taxon>
        <taxon>Elateriformia</taxon>
        <taxon>Elateroidea</taxon>
        <taxon>Lampyridae</taxon>
        <taxon>Luciolinae</taxon>
        <taxon>Aquatica</taxon>
    </lineage>
</organism>
<protein>
    <recommendedName>
        <fullName evidence="4">Gag protein</fullName>
    </recommendedName>
</protein>
<evidence type="ECO:0000313" key="2">
    <source>
        <dbReference type="EMBL" id="KAK4885763.1"/>
    </source>
</evidence>